<proteinExistence type="predicted"/>
<name>A0A0V0IPS8_SOLCH</name>
<dbReference type="EMBL" id="GEDG01003820">
    <property type="protein sequence ID" value="JAP34591.1"/>
    <property type="molecule type" value="Transcribed_RNA"/>
</dbReference>
<evidence type="ECO:0000313" key="1">
    <source>
        <dbReference type="EMBL" id="JAP34591.1"/>
    </source>
</evidence>
<sequence length="158" mass="18021">MGTHFCLNFQTNTWRSKPYKGNGDGRIAASIWNGGTLLIGRIPNSLTIKEIWITLVGIPLHLRSQKVFQKLEESVEDGLQLKEETELKNQMKWARILVASDGRKIPKEVSIEWNEITYHFPIWVECNPRFEIAPESGYGTNGEETRLNPVHGFTQGII</sequence>
<accession>A0A0V0IPS8</accession>
<dbReference type="PANTHER" id="PTHR34427">
    <property type="entry name" value="DUF4283 DOMAIN PROTEIN"/>
    <property type="match status" value="1"/>
</dbReference>
<dbReference type="AlphaFoldDB" id="A0A0V0IPS8"/>
<reference evidence="1" key="1">
    <citation type="submission" date="2015-12" db="EMBL/GenBank/DDBJ databases">
        <title>Gene expression during late stages of embryo sac development: a critical building block for successful pollen-pistil interactions.</title>
        <authorList>
            <person name="Liu Y."/>
            <person name="Joly V."/>
            <person name="Sabar M."/>
            <person name="Matton D.P."/>
        </authorList>
    </citation>
    <scope>NUCLEOTIDE SEQUENCE</scope>
</reference>
<protein>
    <submittedName>
        <fullName evidence="1">Putative ovule protein</fullName>
    </submittedName>
</protein>
<organism evidence="1">
    <name type="scientific">Solanum chacoense</name>
    <name type="common">Chaco potato</name>
    <dbReference type="NCBI Taxonomy" id="4108"/>
    <lineage>
        <taxon>Eukaryota</taxon>
        <taxon>Viridiplantae</taxon>
        <taxon>Streptophyta</taxon>
        <taxon>Embryophyta</taxon>
        <taxon>Tracheophyta</taxon>
        <taxon>Spermatophyta</taxon>
        <taxon>Magnoliopsida</taxon>
        <taxon>eudicotyledons</taxon>
        <taxon>Gunneridae</taxon>
        <taxon>Pentapetalae</taxon>
        <taxon>asterids</taxon>
        <taxon>lamiids</taxon>
        <taxon>Solanales</taxon>
        <taxon>Solanaceae</taxon>
        <taxon>Solanoideae</taxon>
        <taxon>Solaneae</taxon>
        <taxon>Solanum</taxon>
    </lineage>
</organism>
<dbReference type="PANTHER" id="PTHR34427:SF16">
    <property type="entry name" value="DUF4283 DOMAIN-CONTAINING PROTEIN"/>
    <property type="match status" value="1"/>
</dbReference>